<dbReference type="GO" id="GO:0003723">
    <property type="term" value="F:RNA binding"/>
    <property type="evidence" value="ECO:0007669"/>
    <property type="project" value="UniProtKB-KW"/>
</dbReference>
<dbReference type="FunFam" id="2.40.50.690:FF:000007">
    <property type="entry name" value="DIS3-like exonuclease 2"/>
    <property type="match status" value="1"/>
</dbReference>
<proteinExistence type="inferred from homology"/>
<feature type="domain" description="RNB" evidence="7">
    <location>
        <begin position="525"/>
        <end position="879"/>
    </location>
</feature>
<dbReference type="InterPro" id="IPR050180">
    <property type="entry name" value="RNR_Ribonuclease"/>
</dbReference>
<dbReference type="GO" id="GO:0000932">
    <property type="term" value="C:P-body"/>
    <property type="evidence" value="ECO:0007669"/>
    <property type="project" value="UniProtKB-SubCell"/>
</dbReference>
<evidence type="ECO:0000313" key="9">
    <source>
        <dbReference type="Proteomes" id="UP000607653"/>
    </source>
</evidence>
<keyword evidence="2 5" id="KW-0479">Metal-binding</keyword>
<accession>A0A822XW34</accession>
<sequence>MAEQQVVVVQSTEGGDKEKRKKRRNRRSKENVDVSGVIDSSLSGMLGKTSRLEEGSTSSYIALSMSASSSQKYQSDVHALKNNRPSRVSNVSFCSFLTMHTRDKELMVDGGSMQDAYFFPSDSRVTMYSKSCPEQLCHQEANGSIVNKVNFPLRNPKCYAVMQRKYFDPHWSAETVNEAIERGDVVRASFHVNAYNRVEAYCTIDGVPIDVLISGAVAQNRAVEGDVVAVQLDPLPFWTRLKGSAGHFNESTPMNDCNVLPGDMDILGNNHKGKDKLDIESEDADSGSSLPLTGKEFHNLDRAFASEAVDAELRVEPISYCCGSNACHSSIIDLSSTVCSFDKSEPLNSVGKLCAMINSFPSKRPTGRVVAVIEKSPRRNTVVGFLGVKKWLSYREGHKKENKKNRNSISFSGWEYIQLIPTDPKFPKMTVSVISLPIGMKTRLEKGDPTVEMELVAARIDNWKEESTLPEAHVMYILGRGGEIESNIAAILFQYAIPGAEFSSESLSCLPKTPWEVPVEEIERRKDLRNLCIFTIDPFTAIDLDDALSVERVSVDIFRVGVHIADVSYFVLPDTSLDMEAQIRSTSVYLLQHKLPLLPSLLSENLGSLIPGVDRLAFSIFWDINLAGETVDRWIGRTVIRSCCKMSYEHAQDIINGLVDVESPNDFRNGCPELLGQFQWCDVIRSIKSLHEISKILKENRFKGGALHLESPKLVFLFDECGIPYDSMLCERKGSNFLVEEFMLLANRTVAEVISRAFPSCALLRRHPEPNSRKLRDFESFCRKRGLELDASSSGQLHHSLEKIREKLNNDPTLFDILISYASKPMQLAAYFCSGELKDRENEWSHYSLAVSLYTHFTSPLRRYPDIVVHRTLGAVIEAQDMYLKGQKTLLKSIKQEAVARNYFTNIYFDKNAIESKEGQEALLAAALKYGVPSTEVLSDVAAHCNERKVSSRNAEDAADKLYMWVLLKRKDAFLSEARVLGLGPKFMSIYIHKLAIERRIYYDEVEGLTVEWLEMTSALVIDLCTSKRSQNRGSPGKCRALEDVAWIISSCDLKPEWEAFGDVNYEGGATQEGVVSVPSKDSEPVISGGSEIGPAVFPLTVRLLSTIPVVLHAIGGDDEPLDIGARLYMSSYLK</sequence>
<dbReference type="GO" id="GO:0046872">
    <property type="term" value="F:metal ion binding"/>
    <property type="evidence" value="ECO:0007669"/>
    <property type="project" value="UniProtKB-KW"/>
</dbReference>
<keyword evidence="3 5" id="KW-0460">Magnesium</keyword>
<evidence type="ECO:0000259" key="7">
    <source>
        <dbReference type="SMART" id="SM00955"/>
    </source>
</evidence>
<dbReference type="GO" id="GO:1990074">
    <property type="term" value="P:polyuridylation-dependent mRNA catabolic process"/>
    <property type="evidence" value="ECO:0007669"/>
    <property type="project" value="UniProtKB-UniRule"/>
</dbReference>
<dbReference type="InterPro" id="IPR012340">
    <property type="entry name" value="NA-bd_OB-fold"/>
</dbReference>
<evidence type="ECO:0000313" key="8">
    <source>
        <dbReference type="EMBL" id="DAD24537.1"/>
    </source>
</evidence>
<keyword evidence="1 5" id="KW-0963">Cytoplasm</keyword>
<organism evidence="8 9">
    <name type="scientific">Nelumbo nucifera</name>
    <name type="common">Sacred lotus</name>
    <dbReference type="NCBI Taxonomy" id="4432"/>
    <lineage>
        <taxon>Eukaryota</taxon>
        <taxon>Viridiplantae</taxon>
        <taxon>Streptophyta</taxon>
        <taxon>Embryophyta</taxon>
        <taxon>Tracheophyta</taxon>
        <taxon>Spermatophyta</taxon>
        <taxon>Magnoliopsida</taxon>
        <taxon>Proteales</taxon>
        <taxon>Nelumbonaceae</taxon>
        <taxon>Nelumbo</taxon>
    </lineage>
</organism>
<keyword evidence="5" id="KW-0464">Manganese</keyword>
<name>A0A822XW34_NELNU</name>
<dbReference type="InterPro" id="IPR022966">
    <property type="entry name" value="RNase_II/R_CS"/>
</dbReference>
<feature type="site" description="Important for catalytic activity" evidence="5">
    <location>
        <position position="545"/>
    </location>
</feature>
<dbReference type="PROSITE" id="PS01175">
    <property type="entry name" value="RIBONUCLEASE_II"/>
    <property type="match status" value="1"/>
</dbReference>
<feature type="region of interest" description="Disordered" evidence="6">
    <location>
        <begin position="1"/>
        <end position="35"/>
    </location>
</feature>
<dbReference type="HAMAP" id="MF_03045">
    <property type="entry name" value="DIS3L2"/>
    <property type="match status" value="1"/>
</dbReference>
<keyword evidence="9" id="KW-1185">Reference proteome</keyword>
<dbReference type="EMBL" id="DUZY01000001">
    <property type="protein sequence ID" value="DAD24537.1"/>
    <property type="molecule type" value="Genomic_DNA"/>
</dbReference>
<dbReference type="Gene3D" id="2.40.50.700">
    <property type="match status" value="1"/>
</dbReference>
<evidence type="ECO:0000256" key="2">
    <source>
        <dbReference type="ARBA" id="ARBA00022723"/>
    </source>
</evidence>
<feature type="binding site" evidence="5">
    <location>
        <position position="546"/>
    </location>
    <ligand>
        <name>Mg(2+)</name>
        <dbReference type="ChEBI" id="CHEBI:18420"/>
    </ligand>
</feature>
<dbReference type="InterPro" id="IPR001900">
    <property type="entry name" value="RNase_II/R"/>
</dbReference>
<comment type="subcellular location">
    <subcellularLocation>
        <location evidence="5">Cytoplasm</location>
    </subcellularLocation>
    <subcellularLocation>
        <location evidence="5">Cytoplasm</location>
        <location evidence="5">P-body</location>
    </subcellularLocation>
</comment>
<evidence type="ECO:0000256" key="1">
    <source>
        <dbReference type="ARBA" id="ARBA00022490"/>
    </source>
</evidence>
<dbReference type="AlphaFoldDB" id="A0A822XW34"/>
<dbReference type="SMART" id="SM00955">
    <property type="entry name" value="RNB"/>
    <property type="match status" value="1"/>
</dbReference>
<comment type="function">
    <text evidence="5">3'-5'-exoribonuclease that specifically recognizes RNAs polyuridylated at their 3' end and mediates their degradation. Component of an exosome-independent RNA degradation pathway that mediates degradation of cytoplasmic mRNAs that have been deadenylated and subsequently uridylated at their 3'.</text>
</comment>
<protein>
    <recommendedName>
        <fullName evidence="5">DIS3-like exonuclease 2</fullName>
        <ecNumber evidence="5">3.1.13.-</ecNumber>
    </recommendedName>
</protein>
<reference evidence="8 9" key="1">
    <citation type="journal article" date="2020" name="Mol. Biol. Evol.">
        <title>Distinct Expression and Methylation Patterns for Genes with Different Fates following a Single Whole-Genome Duplication in Flowering Plants.</title>
        <authorList>
            <person name="Shi T."/>
            <person name="Rahmani R.S."/>
            <person name="Gugger P.F."/>
            <person name="Wang M."/>
            <person name="Li H."/>
            <person name="Zhang Y."/>
            <person name="Li Z."/>
            <person name="Wang Q."/>
            <person name="Van de Peer Y."/>
            <person name="Marchal K."/>
            <person name="Chen J."/>
        </authorList>
    </citation>
    <scope>NUCLEOTIDE SEQUENCE [LARGE SCALE GENOMIC DNA]</scope>
    <source>
        <tissue evidence="8">Leaf</tissue>
    </source>
</reference>
<dbReference type="InterPro" id="IPR028591">
    <property type="entry name" value="DIS3L2"/>
</dbReference>
<keyword evidence="4 5" id="KW-0694">RNA-binding</keyword>
<comment type="caution">
    <text evidence="8">The sequence shown here is derived from an EMBL/GenBank/DDBJ whole genome shotgun (WGS) entry which is preliminary data.</text>
</comment>
<dbReference type="GO" id="GO:0000956">
    <property type="term" value="P:nuclear-transcribed mRNA catabolic process"/>
    <property type="evidence" value="ECO:0007669"/>
    <property type="project" value="UniProtKB-UniRule"/>
</dbReference>
<evidence type="ECO:0000256" key="4">
    <source>
        <dbReference type="ARBA" id="ARBA00022884"/>
    </source>
</evidence>
<dbReference type="Gene3D" id="2.40.50.690">
    <property type="match status" value="1"/>
</dbReference>
<feature type="binding site" evidence="5">
    <location>
        <position position="537"/>
    </location>
    <ligand>
        <name>Mg(2+)</name>
        <dbReference type="ChEBI" id="CHEBI:18420"/>
    </ligand>
</feature>
<evidence type="ECO:0000256" key="5">
    <source>
        <dbReference type="HAMAP-Rule" id="MF_03045"/>
    </source>
</evidence>
<dbReference type="PANTHER" id="PTHR23355">
    <property type="entry name" value="RIBONUCLEASE"/>
    <property type="match status" value="1"/>
</dbReference>
<comment type="similarity">
    <text evidence="5">Belongs to the RNR ribonuclease family. DIS3L2 subfamily.</text>
</comment>
<evidence type="ECO:0000256" key="6">
    <source>
        <dbReference type="SAM" id="MobiDB-lite"/>
    </source>
</evidence>
<keyword evidence="5" id="KW-0269">Exonuclease</keyword>
<keyword evidence="5" id="KW-0378">Hydrolase</keyword>
<comment type="cofactor">
    <cofactor evidence="5">
        <name>Mg(2+)</name>
        <dbReference type="ChEBI" id="CHEBI:18420"/>
    </cofactor>
    <cofactor evidence="5">
        <name>Mn(2+)</name>
        <dbReference type="ChEBI" id="CHEBI:29035"/>
    </cofactor>
</comment>
<evidence type="ECO:0000256" key="3">
    <source>
        <dbReference type="ARBA" id="ARBA00022842"/>
    </source>
</evidence>
<dbReference type="InterPro" id="IPR041505">
    <property type="entry name" value="Dis3_CSD2"/>
</dbReference>
<dbReference type="Pfam" id="PF00773">
    <property type="entry name" value="RNB"/>
    <property type="match status" value="1"/>
</dbReference>
<dbReference type="PANTHER" id="PTHR23355:SF9">
    <property type="entry name" value="DIS3-LIKE EXONUCLEASE 2"/>
    <property type="match status" value="1"/>
</dbReference>
<gene>
    <name evidence="8" type="ORF">HUJ06_026001</name>
</gene>
<dbReference type="Proteomes" id="UP000607653">
    <property type="component" value="Unassembled WGS sequence"/>
</dbReference>
<dbReference type="SUPFAM" id="SSF50249">
    <property type="entry name" value="Nucleic acid-binding proteins"/>
    <property type="match status" value="3"/>
</dbReference>
<dbReference type="EC" id="3.1.13.-" evidence="5"/>
<dbReference type="Pfam" id="PF17849">
    <property type="entry name" value="OB_Dis3"/>
    <property type="match status" value="1"/>
</dbReference>
<dbReference type="GO" id="GO:0000175">
    <property type="term" value="F:3'-5'-RNA exonuclease activity"/>
    <property type="evidence" value="ECO:0007669"/>
    <property type="project" value="UniProtKB-UniRule"/>
</dbReference>
<keyword evidence="5" id="KW-0540">Nuclease</keyword>